<dbReference type="AlphaFoldDB" id="B8AFS6"/>
<keyword evidence="3" id="KW-1185">Reference proteome</keyword>
<feature type="region of interest" description="Disordered" evidence="1">
    <location>
        <begin position="75"/>
        <end position="101"/>
    </location>
</feature>
<accession>B8AFS6</accession>
<proteinExistence type="predicted"/>
<reference evidence="2 3" key="1">
    <citation type="journal article" date="2005" name="PLoS Biol.">
        <title>The genomes of Oryza sativa: a history of duplications.</title>
        <authorList>
            <person name="Yu J."/>
            <person name="Wang J."/>
            <person name="Lin W."/>
            <person name="Li S."/>
            <person name="Li H."/>
            <person name="Zhou J."/>
            <person name="Ni P."/>
            <person name="Dong W."/>
            <person name="Hu S."/>
            <person name="Zeng C."/>
            <person name="Zhang J."/>
            <person name="Zhang Y."/>
            <person name="Li R."/>
            <person name="Xu Z."/>
            <person name="Li S."/>
            <person name="Li X."/>
            <person name="Zheng H."/>
            <person name="Cong L."/>
            <person name="Lin L."/>
            <person name="Yin J."/>
            <person name="Geng J."/>
            <person name="Li G."/>
            <person name="Shi J."/>
            <person name="Liu J."/>
            <person name="Lv H."/>
            <person name="Li J."/>
            <person name="Wang J."/>
            <person name="Deng Y."/>
            <person name="Ran L."/>
            <person name="Shi X."/>
            <person name="Wang X."/>
            <person name="Wu Q."/>
            <person name="Li C."/>
            <person name="Ren X."/>
            <person name="Wang J."/>
            <person name="Wang X."/>
            <person name="Li D."/>
            <person name="Liu D."/>
            <person name="Zhang X."/>
            <person name="Ji Z."/>
            <person name="Zhao W."/>
            <person name="Sun Y."/>
            <person name="Zhang Z."/>
            <person name="Bao J."/>
            <person name="Han Y."/>
            <person name="Dong L."/>
            <person name="Ji J."/>
            <person name="Chen P."/>
            <person name="Wu S."/>
            <person name="Liu J."/>
            <person name="Xiao Y."/>
            <person name="Bu D."/>
            <person name="Tan J."/>
            <person name="Yang L."/>
            <person name="Ye C."/>
            <person name="Zhang J."/>
            <person name="Xu J."/>
            <person name="Zhou Y."/>
            <person name="Yu Y."/>
            <person name="Zhang B."/>
            <person name="Zhuang S."/>
            <person name="Wei H."/>
            <person name="Liu B."/>
            <person name="Lei M."/>
            <person name="Yu H."/>
            <person name="Li Y."/>
            <person name="Xu H."/>
            <person name="Wei S."/>
            <person name="He X."/>
            <person name="Fang L."/>
            <person name="Zhang Z."/>
            <person name="Zhang Y."/>
            <person name="Huang X."/>
            <person name="Su Z."/>
            <person name="Tong W."/>
            <person name="Li J."/>
            <person name="Tong Z."/>
            <person name="Li S."/>
            <person name="Ye J."/>
            <person name="Wang L."/>
            <person name="Fang L."/>
            <person name="Lei T."/>
            <person name="Chen C."/>
            <person name="Chen H."/>
            <person name="Xu Z."/>
            <person name="Li H."/>
            <person name="Huang H."/>
            <person name="Zhang F."/>
            <person name="Xu H."/>
            <person name="Li N."/>
            <person name="Zhao C."/>
            <person name="Li S."/>
            <person name="Dong L."/>
            <person name="Huang Y."/>
            <person name="Li L."/>
            <person name="Xi Y."/>
            <person name="Qi Q."/>
            <person name="Li W."/>
            <person name="Zhang B."/>
            <person name="Hu W."/>
            <person name="Zhang Y."/>
            <person name="Tian X."/>
            <person name="Jiao Y."/>
            <person name="Liang X."/>
            <person name="Jin J."/>
            <person name="Gao L."/>
            <person name="Zheng W."/>
            <person name="Hao B."/>
            <person name="Liu S."/>
            <person name="Wang W."/>
            <person name="Yuan L."/>
            <person name="Cao M."/>
            <person name="McDermott J."/>
            <person name="Samudrala R."/>
            <person name="Wang J."/>
            <person name="Wong G.K."/>
            <person name="Yang H."/>
        </authorList>
    </citation>
    <scope>NUCLEOTIDE SEQUENCE [LARGE SCALE GENOMIC DNA]</scope>
    <source>
        <strain evidence="3">cv. 93-11</strain>
    </source>
</reference>
<organism evidence="2 3">
    <name type="scientific">Oryza sativa subsp. indica</name>
    <name type="common">Rice</name>
    <dbReference type="NCBI Taxonomy" id="39946"/>
    <lineage>
        <taxon>Eukaryota</taxon>
        <taxon>Viridiplantae</taxon>
        <taxon>Streptophyta</taxon>
        <taxon>Embryophyta</taxon>
        <taxon>Tracheophyta</taxon>
        <taxon>Spermatophyta</taxon>
        <taxon>Magnoliopsida</taxon>
        <taxon>Liliopsida</taxon>
        <taxon>Poales</taxon>
        <taxon>Poaceae</taxon>
        <taxon>BOP clade</taxon>
        <taxon>Oryzoideae</taxon>
        <taxon>Oryzeae</taxon>
        <taxon>Oryzinae</taxon>
        <taxon>Oryza</taxon>
        <taxon>Oryza sativa</taxon>
    </lineage>
</organism>
<dbReference type="EMBL" id="CM000127">
    <property type="protein sequence ID" value="EEC73655.1"/>
    <property type="molecule type" value="Genomic_DNA"/>
</dbReference>
<dbReference type="Proteomes" id="UP000007015">
    <property type="component" value="Chromosome 2"/>
</dbReference>
<name>B8AFS6_ORYSI</name>
<dbReference type="HOGENOM" id="CLU_2137633_0_0_1"/>
<evidence type="ECO:0000256" key="1">
    <source>
        <dbReference type="SAM" id="MobiDB-lite"/>
    </source>
</evidence>
<protein>
    <submittedName>
        <fullName evidence="2">Uncharacterized protein</fullName>
    </submittedName>
</protein>
<evidence type="ECO:0000313" key="2">
    <source>
        <dbReference type="EMBL" id="EEC73655.1"/>
    </source>
</evidence>
<feature type="compositionally biased region" description="Basic and acidic residues" evidence="1">
    <location>
        <begin position="83"/>
        <end position="94"/>
    </location>
</feature>
<sequence length="113" mass="11702">MGESSSLVKAAMPGVAQEMKLLAAAAVAVAVEARGDLEAWAGGGKEEEEEAIGRVVAACLSVAVALFRFRVASLHGSGGPAPGEHREERARTVEEPGEAGVHGLRARLGRLRF</sequence>
<evidence type="ECO:0000313" key="3">
    <source>
        <dbReference type="Proteomes" id="UP000007015"/>
    </source>
</evidence>
<dbReference type="Gramene" id="BGIOSGA005983-TA">
    <property type="protein sequence ID" value="BGIOSGA005983-PA"/>
    <property type="gene ID" value="BGIOSGA005983"/>
</dbReference>
<gene>
    <name evidence="2" type="ORF">OsI_08183</name>
</gene>